<dbReference type="GO" id="GO:0004386">
    <property type="term" value="F:helicase activity"/>
    <property type="evidence" value="ECO:0007669"/>
    <property type="project" value="UniProtKB-KW"/>
</dbReference>
<dbReference type="GO" id="GO:0004518">
    <property type="term" value="F:nuclease activity"/>
    <property type="evidence" value="ECO:0007669"/>
    <property type="project" value="UniProtKB-KW"/>
</dbReference>
<evidence type="ECO:0000256" key="2">
    <source>
        <dbReference type="ARBA" id="ARBA00009046"/>
    </source>
</evidence>
<dbReference type="PROSITE" id="PS51192">
    <property type="entry name" value="HELICASE_ATP_BIND_1"/>
    <property type="match status" value="1"/>
</dbReference>
<name>A0A1Q6R210_9FIRM</name>
<dbReference type="InterPro" id="IPR014001">
    <property type="entry name" value="Helicase_ATP-bd"/>
</dbReference>
<protein>
    <submittedName>
        <fullName evidence="12">CRISPR-associated helicase Cas3</fullName>
    </submittedName>
</protein>
<dbReference type="NCBIfam" id="TIGR01587">
    <property type="entry name" value="cas3_core"/>
    <property type="match status" value="1"/>
</dbReference>
<evidence type="ECO:0000256" key="4">
    <source>
        <dbReference type="ARBA" id="ARBA00022723"/>
    </source>
</evidence>
<dbReference type="SUPFAM" id="SSF109604">
    <property type="entry name" value="HD-domain/PDEase-like"/>
    <property type="match status" value="1"/>
</dbReference>
<evidence type="ECO:0000256" key="8">
    <source>
        <dbReference type="ARBA" id="ARBA00022840"/>
    </source>
</evidence>
<evidence type="ECO:0000313" key="13">
    <source>
        <dbReference type="Proteomes" id="UP000186777"/>
    </source>
</evidence>
<gene>
    <name evidence="12" type="ORF">BHW43_10205</name>
</gene>
<accession>A0A1Q6R210</accession>
<comment type="similarity">
    <text evidence="1">In the N-terminal section; belongs to the CRISPR-associated nuclease Cas3-HD family.</text>
</comment>
<dbReference type="STRING" id="626940.BHW43_10205"/>
<keyword evidence="9" id="KW-0051">Antiviral defense</keyword>
<dbReference type="NCBIfam" id="TIGR01596">
    <property type="entry name" value="cas3_HD"/>
    <property type="match status" value="1"/>
</dbReference>
<feature type="domain" description="HD Cas3-type" evidence="11">
    <location>
        <begin position="11"/>
        <end position="168"/>
    </location>
</feature>
<dbReference type="GO" id="GO:0005524">
    <property type="term" value="F:ATP binding"/>
    <property type="evidence" value="ECO:0007669"/>
    <property type="project" value="UniProtKB-KW"/>
</dbReference>
<dbReference type="Pfam" id="PF01966">
    <property type="entry name" value="HD"/>
    <property type="match status" value="1"/>
</dbReference>
<dbReference type="PROSITE" id="PS51643">
    <property type="entry name" value="HD_CAS3"/>
    <property type="match status" value="1"/>
</dbReference>
<evidence type="ECO:0000256" key="5">
    <source>
        <dbReference type="ARBA" id="ARBA00022741"/>
    </source>
</evidence>
<dbReference type="Pfam" id="PF00270">
    <property type="entry name" value="DEAD"/>
    <property type="match status" value="1"/>
</dbReference>
<evidence type="ECO:0000256" key="7">
    <source>
        <dbReference type="ARBA" id="ARBA00022806"/>
    </source>
</evidence>
<dbReference type="InterPro" id="IPR011545">
    <property type="entry name" value="DEAD/DEAH_box_helicase_dom"/>
</dbReference>
<dbReference type="GO" id="GO:0051607">
    <property type="term" value="P:defense response to virus"/>
    <property type="evidence" value="ECO:0007669"/>
    <property type="project" value="UniProtKB-KW"/>
</dbReference>
<dbReference type="RefSeq" id="WP_303680462.1">
    <property type="nucleotide sequence ID" value="NZ_MNTG01000046.1"/>
</dbReference>
<comment type="caution">
    <text evidence="12">The sequence shown here is derived from an EMBL/GenBank/DDBJ whole genome shotgun (WGS) entry which is preliminary data.</text>
</comment>
<feature type="domain" description="Helicase ATP-binding" evidence="10">
    <location>
        <begin position="221"/>
        <end position="410"/>
    </location>
</feature>
<dbReference type="InterPro" id="IPR038257">
    <property type="entry name" value="CRISPR-assoc_Cas3_HD_sf"/>
</dbReference>
<organism evidence="12 13">
    <name type="scientific">Phascolarctobacterium succinatutens</name>
    <dbReference type="NCBI Taxonomy" id="626940"/>
    <lineage>
        <taxon>Bacteria</taxon>
        <taxon>Bacillati</taxon>
        <taxon>Bacillota</taxon>
        <taxon>Negativicutes</taxon>
        <taxon>Acidaminococcales</taxon>
        <taxon>Acidaminococcaceae</taxon>
        <taxon>Phascolarctobacterium</taxon>
    </lineage>
</organism>
<keyword evidence="5" id="KW-0547">Nucleotide-binding</keyword>
<keyword evidence="4" id="KW-0479">Metal-binding</keyword>
<evidence type="ECO:0000256" key="3">
    <source>
        <dbReference type="ARBA" id="ARBA00022722"/>
    </source>
</evidence>
<evidence type="ECO:0000259" key="10">
    <source>
        <dbReference type="PROSITE" id="PS51192"/>
    </source>
</evidence>
<evidence type="ECO:0000259" key="11">
    <source>
        <dbReference type="PROSITE" id="PS51643"/>
    </source>
</evidence>
<dbReference type="InterPro" id="IPR027417">
    <property type="entry name" value="P-loop_NTPase"/>
</dbReference>
<dbReference type="Gene3D" id="3.40.50.300">
    <property type="entry name" value="P-loop containing nucleotide triphosphate hydrolases"/>
    <property type="match status" value="2"/>
</dbReference>
<dbReference type="SMART" id="SM00487">
    <property type="entry name" value="DEXDc"/>
    <property type="match status" value="1"/>
</dbReference>
<dbReference type="InterPro" id="IPR006674">
    <property type="entry name" value="HD_domain"/>
</dbReference>
<dbReference type="Proteomes" id="UP000186777">
    <property type="component" value="Unassembled WGS sequence"/>
</dbReference>
<dbReference type="CDD" id="cd17930">
    <property type="entry name" value="DEXHc_cas3"/>
    <property type="match status" value="1"/>
</dbReference>
<dbReference type="EMBL" id="MNTG01000046">
    <property type="protein sequence ID" value="OLA36330.1"/>
    <property type="molecule type" value="Genomic_DNA"/>
</dbReference>
<dbReference type="Gene3D" id="1.10.3210.30">
    <property type="match status" value="1"/>
</dbReference>
<reference evidence="12 13" key="1">
    <citation type="journal article" date="2016" name="Nat. Biotechnol.">
        <title>Measurement of bacterial replication rates in microbial communities.</title>
        <authorList>
            <person name="Brown C.T."/>
            <person name="Olm M.R."/>
            <person name="Thomas B.C."/>
            <person name="Banfield J.F."/>
        </authorList>
    </citation>
    <scope>NUCLEOTIDE SEQUENCE [LARGE SCALE GENOMIC DNA]</scope>
    <source>
        <strain evidence="12">46_33</strain>
    </source>
</reference>
<dbReference type="GO" id="GO:0046872">
    <property type="term" value="F:metal ion binding"/>
    <property type="evidence" value="ECO:0007669"/>
    <property type="project" value="UniProtKB-KW"/>
</dbReference>
<evidence type="ECO:0000256" key="6">
    <source>
        <dbReference type="ARBA" id="ARBA00022801"/>
    </source>
</evidence>
<evidence type="ECO:0000256" key="1">
    <source>
        <dbReference type="ARBA" id="ARBA00006847"/>
    </source>
</evidence>
<dbReference type="InterPro" id="IPR006474">
    <property type="entry name" value="Helicase_Cas3_CRISPR-ass_core"/>
</dbReference>
<dbReference type="GO" id="GO:0003676">
    <property type="term" value="F:nucleic acid binding"/>
    <property type="evidence" value="ECO:0007669"/>
    <property type="project" value="InterPro"/>
</dbReference>
<keyword evidence="8" id="KW-0067">ATP-binding</keyword>
<keyword evidence="7" id="KW-0347">Helicase</keyword>
<evidence type="ECO:0000256" key="9">
    <source>
        <dbReference type="ARBA" id="ARBA00023118"/>
    </source>
</evidence>
<comment type="similarity">
    <text evidence="2">In the central section; belongs to the CRISPR-associated helicase Cas3 family.</text>
</comment>
<dbReference type="AlphaFoldDB" id="A0A1Q6R210"/>
<dbReference type="PANTHER" id="PTHR24031">
    <property type="entry name" value="RNA HELICASE"/>
    <property type="match status" value="1"/>
</dbReference>
<dbReference type="InterPro" id="IPR006483">
    <property type="entry name" value="CRISPR-assoc_Cas3_HD"/>
</dbReference>
<dbReference type="SUPFAM" id="SSF52540">
    <property type="entry name" value="P-loop containing nucleoside triphosphate hydrolases"/>
    <property type="match status" value="1"/>
</dbReference>
<evidence type="ECO:0000313" key="12">
    <source>
        <dbReference type="EMBL" id="OLA36330.1"/>
    </source>
</evidence>
<dbReference type="InterPro" id="IPR054712">
    <property type="entry name" value="Cas3-like_dom"/>
</dbReference>
<sequence length="714" mass="81186">MEYIGHKSDDGVNREQALIEHLNGTSALCSEFARRFTMEEIGKLLGLYHDVGKYSIGFQKRIQQNGPKVDHSTAGAQLLGKYFVPFAFCIAGHHSGLMNLGVRGDIDNGTLVARMRKKLEGILDYSAFKNELPELSVNKKLFPAFSDTFSAMFFTRMLFSCLVDADFLDTERFMRPNTLKRGEFSDLEELYKRYNAYIMAWGNPTNKLNEKRTEVREECINAAHGQEGIYTLTVPTGGGKTIASLGFALEHAMQHKNKERIIYVIPYTSIIEQTADVFRSIVGSENVVEHHMNADYDDAEFGDEKQKENERKKLATENWDAPIIVTTNVQFFESLYGNKTSRCRKLHNIANSIVILDEAQMLPNDYLIPCMRAIRELVSNYHVTAVLCTATQPSLNKYFTEDVQLHEICSNVDDLYDFFRRVHYEKTDFEDTEALVAQLNIHKQVLCIVNSKKAAQKIFDGLNGDGCYHLSTFMYPQHRRKILAEVRERLKNNLPCKLVATSLVEAGVDVDFPVVYREIAGLDSIIQAAGRCNRENKRPLEESIVYIFEIENDDTKIPSFIRLPREITQMVMRDFNDISSTAAIKKYFDQLHVNKGESLDMHNILGMSDKRMLFKDIASDFKIIGETGRGVFIPCDDASKKLLEQLRAGVRNRSLMRKAGQYIVNVYENQFLKLQGAGVIDVVDENINVLADMSIYDVHKGLIVNIDDGVGVFF</sequence>
<dbReference type="Pfam" id="PF22590">
    <property type="entry name" value="Cas3-like_C_2"/>
    <property type="match status" value="1"/>
</dbReference>
<keyword evidence="3" id="KW-0540">Nuclease</keyword>
<proteinExistence type="inferred from homology"/>
<dbReference type="GO" id="GO:0016787">
    <property type="term" value="F:hydrolase activity"/>
    <property type="evidence" value="ECO:0007669"/>
    <property type="project" value="UniProtKB-KW"/>
</dbReference>
<dbReference type="CDD" id="cd09641">
    <property type="entry name" value="Cas3''_I"/>
    <property type="match status" value="1"/>
</dbReference>
<keyword evidence="6" id="KW-0378">Hydrolase</keyword>